<dbReference type="Proteomes" id="UP000250200">
    <property type="component" value="Unassembled WGS sequence"/>
</dbReference>
<dbReference type="Proteomes" id="UP000255140">
    <property type="component" value="Unassembled WGS sequence"/>
</dbReference>
<feature type="transmembrane region" description="Helical" evidence="6">
    <location>
        <begin position="263"/>
        <end position="281"/>
    </location>
</feature>
<proteinExistence type="predicted"/>
<feature type="transmembrane region" description="Helical" evidence="6">
    <location>
        <begin position="361"/>
        <end position="387"/>
    </location>
</feature>
<evidence type="ECO:0000256" key="1">
    <source>
        <dbReference type="ARBA" id="ARBA00004651"/>
    </source>
</evidence>
<dbReference type="SUPFAM" id="SSF103473">
    <property type="entry name" value="MFS general substrate transporter"/>
    <property type="match status" value="1"/>
</dbReference>
<keyword evidence="2" id="KW-0813">Transport</keyword>
<dbReference type="PANTHER" id="PTHR43826:SF3">
    <property type="entry name" value="GLUCOSE-6-PHOSPHATE EXCHANGER SLC37A4"/>
    <property type="match status" value="1"/>
</dbReference>
<dbReference type="GO" id="GO:0005886">
    <property type="term" value="C:plasma membrane"/>
    <property type="evidence" value="ECO:0007669"/>
    <property type="project" value="UniProtKB-SubCell"/>
</dbReference>
<dbReference type="EMBL" id="UHEW01000005">
    <property type="protein sequence ID" value="SUN28816.1"/>
    <property type="molecule type" value="Genomic_DNA"/>
</dbReference>
<dbReference type="InterPro" id="IPR000849">
    <property type="entry name" value="Sugar_P_transporter"/>
</dbReference>
<feature type="transmembrane region" description="Helical" evidence="6">
    <location>
        <begin position="158"/>
        <end position="181"/>
    </location>
</feature>
<evidence type="ECO:0000313" key="8">
    <source>
        <dbReference type="EMBL" id="SQA18834.1"/>
    </source>
</evidence>
<dbReference type="InterPro" id="IPR020846">
    <property type="entry name" value="MFS_dom"/>
</dbReference>
<feature type="transmembrane region" description="Helical" evidence="6">
    <location>
        <begin position="92"/>
        <end position="111"/>
    </location>
</feature>
<evidence type="ECO:0000256" key="2">
    <source>
        <dbReference type="ARBA" id="ARBA00022448"/>
    </source>
</evidence>
<organism evidence="8 10">
    <name type="scientific">Streptococcus agalactiae</name>
    <dbReference type="NCBI Taxonomy" id="1311"/>
    <lineage>
        <taxon>Bacteria</taxon>
        <taxon>Bacillati</taxon>
        <taxon>Bacillota</taxon>
        <taxon>Bacilli</taxon>
        <taxon>Lactobacillales</taxon>
        <taxon>Streptococcaceae</taxon>
        <taxon>Streptococcus</taxon>
    </lineage>
</organism>
<dbReference type="EMBL" id="UAVB01000001">
    <property type="protein sequence ID" value="SQA18834.1"/>
    <property type="molecule type" value="Genomic_DNA"/>
</dbReference>
<name>A0A2X2LIT3_STRAG</name>
<evidence type="ECO:0000313" key="9">
    <source>
        <dbReference type="EMBL" id="SUN28816.1"/>
    </source>
</evidence>
<evidence type="ECO:0000313" key="10">
    <source>
        <dbReference type="Proteomes" id="UP000250200"/>
    </source>
</evidence>
<evidence type="ECO:0000259" key="7">
    <source>
        <dbReference type="PROSITE" id="PS50850"/>
    </source>
</evidence>
<protein>
    <submittedName>
        <fullName evidence="8">Glycerol-3-phosphate transporter</fullName>
    </submittedName>
</protein>
<dbReference type="Pfam" id="PF07690">
    <property type="entry name" value="MFS_1"/>
    <property type="match status" value="1"/>
</dbReference>
<dbReference type="InterPro" id="IPR036259">
    <property type="entry name" value="MFS_trans_sf"/>
</dbReference>
<accession>A0A2X2LIT3</accession>
<gene>
    <name evidence="8" type="primary">glpT</name>
    <name evidence="8" type="ORF">NCTC8181_01886</name>
    <name evidence="9" type="ORF">NCTC9828_01077</name>
</gene>
<evidence type="ECO:0000256" key="6">
    <source>
        <dbReference type="SAM" id="Phobius"/>
    </source>
</evidence>
<dbReference type="RefSeq" id="WP_000914222.1">
    <property type="nucleotide sequence ID" value="NZ_CAACXY010000016.1"/>
</dbReference>
<feature type="transmembrane region" description="Helical" evidence="6">
    <location>
        <begin position="399"/>
        <end position="423"/>
    </location>
</feature>
<feature type="transmembrane region" description="Helical" evidence="6">
    <location>
        <begin position="193"/>
        <end position="210"/>
    </location>
</feature>
<dbReference type="InterPro" id="IPR011701">
    <property type="entry name" value="MFS"/>
</dbReference>
<feature type="transmembrane region" description="Helical" evidence="6">
    <location>
        <begin position="301"/>
        <end position="324"/>
    </location>
</feature>
<dbReference type="Gene3D" id="1.20.1250.20">
    <property type="entry name" value="MFS general substrate transporter like domains"/>
    <property type="match status" value="2"/>
</dbReference>
<dbReference type="PIRSF" id="PIRSF002808">
    <property type="entry name" value="Hexose_phosphate_transp"/>
    <property type="match status" value="1"/>
</dbReference>
<dbReference type="CDD" id="cd17345">
    <property type="entry name" value="MFS_GlpT"/>
    <property type="match status" value="1"/>
</dbReference>
<keyword evidence="5 6" id="KW-0472">Membrane</keyword>
<comment type="subcellular location">
    <subcellularLocation>
        <location evidence="1">Cell membrane</location>
        <topology evidence="1">Multi-pass membrane protein</topology>
    </subcellularLocation>
</comment>
<comment type="caution">
    <text evidence="8">The sequence shown here is derived from an EMBL/GenBank/DDBJ whole genome shotgun (WGS) entry which is preliminary data.</text>
</comment>
<dbReference type="PANTHER" id="PTHR43826">
    <property type="entry name" value="GLUCOSE-6-PHOSPHATE EXCHANGER SLC37A4"/>
    <property type="match status" value="1"/>
</dbReference>
<reference evidence="10 11" key="1">
    <citation type="submission" date="2018-06" db="EMBL/GenBank/DDBJ databases">
        <authorList>
            <consortium name="Pathogen Informatics"/>
            <person name="Doyle S."/>
        </authorList>
    </citation>
    <scope>NUCLEOTIDE SEQUENCE [LARGE SCALE GENOMIC DNA]</scope>
    <source>
        <strain evidence="8 10">NCTC8181</strain>
        <strain evidence="9 11">NCTC9828</strain>
    </source>
</reference>
<dbReference type="InterPro" id="IPR051337">
    <property type="entry name" value="OPA_Antiporter"/>
</dbReference>
<evidence type="ECO:0000313" key="11">
    <source>
        <dbReference type="Proteomes" id="UP000255140"/>
    </source>
</evidence>
<dbReference type="PROSITE" id="PS50850">
    <property type="entry name" value="MFS"/>
    <property type="match status" value="1"/>
</dbReference>
<feature type="transmembrane region" description="Helical" evidence="6">
    <location>
        <begin position="27"/>
        <end position="45"/>
    </location>
</feature>
<keyword evidence="4 6" id="KW-1133">Transmembrane helix</keyword>
<evidence type="ECO:0000256" key="4">
    <source>
        <dbReference type="ARBA" id="ARBA00022989"/>
    </source>
</evidence>
<feature type="domain" description="Major facilitator superfamily (MFS) profile" evidence="7">
    <location>
        <begin position="27"/>
        <end position="454"/>
    </location>
</feature>
<sequence length="457" mass="49844">MLKKLFAPPQKRERLSAEEIKHKYPRYRVQVLISIFVGYMGYYFVRNTTSILSGILNMSATEIGIITCASYIAYGLSKFISGLISDESNSKIFLPVGLFLTGLVNVLIGVIPSVITSIWLFTIMYLINGWLQGMGYPPGARTLVYWYDNKERIKYATIWNLSHNFGGAIAPILTGVGLALAGNDSLNQARAAYWFPGVVACLLAVLVYFLQEDTPESIGLPPIEEYHKEQYTNVVDSSDILEEPEVLGMGEIIKKYILPNTKLMWASLYSIFVYILRYGIVSWTPKFLATSVQDGGKGITATAGMGGFSLFEIGGIIGMLTAGYLSAKVFKNSKPLTNVAFLVVAILLLSAYWFIPAGPQYMALDFIILLGFGASIYGPVMMVGLYAMELVPKAAAGAASGLTGTFSYVGGATIATLAIGIIIDHFGWGVAFIIFGISGFAAIVCTLLSRDKSLEYW</sequence>
<feature type="transmembrane region" description="Helical" evidence="6">
    <location>
        <begin position="429"/>
        <end position="448"/>
    </location>
</feature>
<dbReference type="GO" id="GO:0035435">
    <property type="term" value="P:phosphate ion transmembrane transport"/>
    <property type="evidence" value="ECO:0007669"/>
    <property type="project" value="TreeGrafter"/>
</dbReference>
<evidence type="ECO:0000256" key="5">
    <source>
        <dbReference type="ARBA" id="ARBA00023136"/>
    </source>
</evidence>
<feature type="transmembrane region" description="Helical" evidence="6">
    <location>
        <begin position="336"/>
        <end position="355"/>
    </location>
</feature>
<evidence type="ECO:0000256" key="3">
    <source>
        <dbReference type="ARBA" id="ARBA00022692"/>
    </source>
</evidence>
<feature type="transmembrane region" description="Helical" evidence="6">
    <location>
        <begin position="117"/>
        <end position="137"/>
    </location>
</feature>
<keyword evidence="3 6" id="KW-0812">Transmembrane</keyword>
<dbReference type="GO" id="GO:0061513">
    <property type="term" value="F:glucose 6-phosphate:phosphate antiporter activity"/>
    <property type="evidence" value="ECO:0007669"/>
    <property type="project" value="TreeGrafter"/>
</dbReference>
<dbReference type="AlphaFoldDB" id="A0A2X2LIT3"/>